<name>A0A8H4NP62_9HYPO</name>
<dbReference type="AlphaFoldDB" id="A0A8H4NP62"/>
<dbReference type="EMBL" id="JAADJG010000598">
    <property type="protein sequence ID" value="KAF4442470.1"/>
    <property type="molecule type" value="Genomic_DNA"/>
</dbReference>
<reference evidence="2" key="1">
    <citation type="submission" date="2020-01" db="EMBL/GenBank/DDBJ databases">
        <title>Identification and distribution of gene clusters putatively required for synthesis of sphingolipid metabolism inhibitors in phylogenetically diverse species of the filamentous fungus Fusarium.</title>
        <authorList>
            <person name="Kim H.-S."/>
            <person name="Busman M."/>
            <person name="Brown D.W."/>
            <person name="Divon H."/>
            <person name="Uhlig S."/>
            <person name="Proctor R.H."/>
        </authorList>
    </citation>
    <scope>NUCLEOTIDE SEQUENCE</scope>
    <source>
        <strain evidence="2">NRRL 53441</strain>
    </source>
</reference>
<feature type="region of interest" description="Disordered" evidence="1">
    <location>
        <begin position="156"/>
        <end position="176"/>
    </location>
</feature>
<evidence type="ECO:0000313" key="2">
    <source>
        <dbReference type="EMBL" id="KAF4442470.1"/>
    </source>
</evidence>
<organism evidence="2 3">
    <name type="scientific">Fusarium austroafricanum</name>
    <dbReference type="NCBI Taxonomy" id="2364996"/>
    <lineage>
        <taxon>Eukaryota</taxon>
        <taxon>Fungi</taxon>
        <taxon>Dikarya</taxon>
        <taxon>Ascomycota</taxon>
        <taxon>Pezizomycotina</taxon>
        <taxon>Sordariomycetes</taxon>
        <taxon>Hypocreomycetidae</taxon>
        <taxon>Hypocreales</taxon>
        <taxon>Nectriaceae</taxon>
        <taxon>Fusarium</taxon>
        <taxon>Fusarium concolor species complex</taxon>
    </lineage>
</organism>
<protein>
    <submittedName>
        <fullName evidence="2">Carbohydrate-binding module family 21</fullName>
    </submittedName>
</protein>
<dbReference type="Proteomes" id="UP000605986">
    <property type="component" value="Unassembled WGS sequence"/>
</dbReference>
<accession>A0A8H4NP62</accession>
<dbReference type="OrthoDB" id="5086500at2759"/>
<evidence type="ECO:0000256" key="1">
    <source>
        <dbReference type="SAM" id="MobiDB-lite"/>
    </source>
</evidence>
<evidence type="ECO:0000313" key="3">
    <source>
        <dbReference type="Proteomes" id="UP000605986"/>
    </source>
</evidence>
<proteinExistence type="predicted"/>
<keyword evidence="3" id="KW-1185">Reference proteome</keyword>
<gene>
    <name evidence="2" type="ORF">F53441_11756</name>
</gene>
<sequence length="243" mass="27775">MSNELLHGAKLGVQRRQASDRGLEFPWEALSADLQAAIPSKNDFLQLPSNLPELVDSIVNRLPLRLPEPSIPENHGRVHWTCRCGQQLFDDFITSTPAQLQELQEELQHLEQSSDGDGGSACETSARANLFQWNSPNSLELHNRLKQLLNRSDQDSNTLPLQHLEPQRPQPTNGTSQHLLMCIDRGRHFTELQQHVLMNVSNDFQLMHFMREKSGRPARFRHWFTFKSVEAVSLTRLTTSSLR</sequence>
<comment type="caution">
    <text evidence="2">The sequence shown here is derived from an EMBL/GenBank/DDBJ whole genome shotgun (WGS) entry which is preliminary data.</text>
</comment>